<proteinExistence type="predicted"/>
<dbReference type="AlphaFoldDB" id="A0A8H7RPS1"/>
<accession>A0A8H7RPS1</accession>
<organism evidence="1 2">
    <name type="scientific">Mucor plumbeus</name>
    <dbReference type="NCBI Taxonomy" id="97098"/>
    <lineage>
        <taxon>Eukaryota</taxon>
        <taxon>Fungi</taxon>
        <taxon>Fungi incertae sedis</taxon>
        <taxon>Mucoromycota</taxon>
        <taxon>Mucoromycotina</taxon>
        <taxon>Mucoromycetes</taxon>
        <taxon>Mucorales</taxon>
        <taxon>Mucorineae</taxon>
        <taxon>Mucoraceae</taxon>
        <taxon>Mucor</taxon>
    </lineage>
</organism>
<reference evidence="1" key="1">
    <citation type="submission" date="2020-12" db="EMBL/GenBank/DDBJ databases">
        <title>Metabolic potential, ecology and presence of endohyphal bacteria is reflected in genomic diversity of Mucoromycotina.</title>
        <authorList>
            <person name="Muszewska A."/>
            <person name="Okrasinska A."/>
            <person name="Steczkiewicz K."/>
            <person name="Drgas O."/>
            <person name="Orlowska M."/>
            <person name="Perlinska-Lenart U."/>
            <person name="Aleksandrzak-Piekarczyk T."/>
            <person name="Szatraj K."/>
            <person name="Zielenkiewicz U."/>
            <person name="Pilsyk S."/>
            <person name="Malc E."/>
            <person name="Mieczkowski P."/>
            <person name="Kruszewska J.S."/>
            <person name="Biernat P."/>
            <person name="Pawlowska J."/>
        </authorList>
    </citation>
    <scope>NUCLEOTIDE SEQUENCE</scope>
    <source>
        <strain evidence="1">CBS 226.32</strain>
    </source>
</reference>
<name>A0A8H7RPS1_9FUNG</name>
<dbReference type="Proteomes" id="UP000650833">
    <property type="component" value="Unassembled WGS sequence"/>
</dbReference>
<evidence type="ECO:0000313" key="1">
    <source>
        <dbReference type="EMBL" id="KAG2214991.1"/>
    </source>
</evidence>
<dbReference type="OrthoDB" id="2289822at2759"/>
<sequence>MNHEASNAQIMRGPAVDDLLKQILLTNETTRNELSYRHNYERNPQVLRDFFDGDLYQQSLDEGKFSDADDCAVILFTDAFVKDKKGTHTFNMVHLVILNFDAKIRYHQKYHVRLAITPGPSKSSLDSFLLPILAELYFLETRGGDIPAINFLSRVAPHQSAYPCKYCVHRAVHPQSRRHGTYLCRTDGEMRTLEQYRHGGPGRGIFGPSIFAGLDIFKGPLTFQIEELHTISRGGGFLLYAMLTVDNSKTTKYYHKMDPDLEDYERETYPFFVDKRTMEEIGQQIEETRKYLPVTFEGSFLDMIKQTRGTRAVDYNDFMLYIVPTLIVSKIRTRAAQQAITKLVRGCSIALQRKLSVDDLNEMDACFQVFFRFASLR</sequence>
<evidence type="ECO:0000313" key="2">
    <source>
        <dbReference type="Proteomes" id="UP000650833"/>
    </source>
</evidence>
<gene>
    <name evidence="1" type="ORF">INT46_010802</name>
</gene>
<protein>
    <submittedName>
        <fullName evidence="1">Uncharacterized protein</fullName>
    </submittedName>
</protein>
<dbReference type="EMBL" id="JAEPRC010000016">
    <property type="protein sequence ID" value="KAG2214991.1"/>
    <property type="molecule type" value="Genomic_DNA"/>
</dbReference>
<comment type="caution">
    <text evidence="1">The sequence shown here is derived from an EMBL/GenBank/DDBJ whole genome shotgun (WGS) entry which is preliminary data.</text>
</comment>
<keyword evidence="2" id="KW-1185">Reference proteome</keyword>